<dbReference type="InterPro" id="IPR059181">
    <property type="entry name" value="RWDD2A-B_C"/>
</dbReference>
<dbReference type="SMART" id="SM00591">
    <property type="entry name" value="RWD"/>
    <property type="match status" value="1"/>
</dbReference>
<dbReference type="CDD" id="cd24163">
    <property type="entry name" value="RWDD2_C"/>
    <property type="match status" value="1"/>
</dbReference>
<keyword evidence="3" id="KW-1185">Reference proteome</keyword>
<dbReference type="InterPro" id="IPR017359">
    <property type="entry name" value="Phi-like"/>
</dbReference>
<accession>A0ABD3T2N8</accession>
<name>A0ABD3T2N8_SINWO</name>
<evidence type="ECO:0000313" key="3">
    <source>
        <dbReference type="Proteomes" id="UP001634394"/>
    </source>
</evidence>
<evidence type="ECO:0000259" key="1">
    <source>
        <dbReference type="PROSITE" id="PS50908"/>
    </source>
</evidence>
<evidence type="ECO:0000313" key="2">
    <source>
        <dbReference type="EMBL" id="KAL3831182.1"/>
    </source>
</evidence>
<dbReference type="PANTHER" id="PTHR15955:SF8">
    <property type="entry name" value="RWD DOMAIN-CONTAINING PROTEIN 2B-RELATED"/>
    <property type="match status" value="1"/>
</dbReference>
<dbReference type="InterPro" id="IPR010541">
    <property type="entry name" value="Prp3_C"/>
</dbReference>
<comment type="caution">
    <text evidence="2">The sequence shown here is derived from an EMBL/GenBank/DDBJ whole genome shotgun (WGS) entry which is preliminary data.</text>
</comment>
<dbReference type="Pfam" id="PF05773">
    <property type="entry name" value="RWD"/>
    <property type="match status" value="1"/>
</dbReference>
<dbReference type="SUPFAM" id="SSF54495">
    <property type="entry name" value="UBC-like"/>
    <property type="match status" value="1"/>
</dbReference>
<proteinExistence type="predicted"/>
<protein>
    <recommendedName>
        <fullName evidence="1">RWD domain-containing protein</fullName>
    </recommendedName>
</protein>
<feature type="domain" description="RWD" evidence="1">
    <location>
        <begin position="42"/>
        <end position="167"/>
    </location>
</feature>
<dbReference type="PIRSF" id="PIRSF038021">
    <property type="entry name" value="UCP038021_RWDD2"/>
    <property type="match status" value="1"/>
</dbReference>
<organism evidence="2 3">
    <name type="scientific">Sinanodonta woodiana</name>
    <name type="common">Chinese pond mussel</name>
    <name type="synonym">Anodonta woodiana</name>
    <dbReference type="NCBI Taxonomy" id="1069815"/>
    <lineage>
        <taxon>Eukaryota</taxon>
        <taxon>Metazoa</taxon>
        <taxon>Spiralia</taxon>
        <taxon>Lophotrochozoa</taxon>
        <taxon>Mollusca</taxon>
        <taxon>Bivalvia</taxon>
        <taxon>Autobranchia</taxon>
        <taxon>Heteroconchia</taxon>
        <taxon>Palaeoheterodonta</taxon>
        <taxon>Unionida</taxon>
        <taxon>Unionoidea</taxon>
        <taxon>Unionidae</taxon>
        <taxon>Unioninae</taxon>
        <taxon>Sinanodonta</taxon>
    </lineage>
</organism>
<dbReference type="CDD" id="cd23829">
    <property type="entry name" value="RWD_RWDD2"/>
    <property type="match status" value="1"/>
</dbReference>
<dbReference type="Proteomes" id="UP001634394">
    <property type="component" value="Unassembled WGS sequence"/>
</dbReference>
<dbReference type="AlphaFoldDB" id="A0ABD3T2N8"/>
<gene>
    <name evidence="2" type="ORF">ACJMK2_044785</name>
</gene>
<dbReference type="PANTHER" id="PTHR15955">
    <property type="entry name" value="RWD DOMAIN CONTAINING PROTEIN 2"/>
    <property type="match status" value="1"/>
</dbReference>
<dbReference type="EMBL" id="JBJQND010000024">
    <property type="protein sequence ID" value="KAL3831182.1"/>
    <property type="molecule type" value="Genomic_DNA"/>
</dbReference>
<sequence length="329" mass="38131">MTSPKFVHAVETESKKKMNDDITEAEEVKEVDIKQMLELQVSEVEMLASMFPNPGELTMDEHTALTNIRNFLAGRIKYEYLHSRVGFTVKIVSEDSKLGRTVVELVCNLPHDYPAVAPAVFTRSSNMNRENHRRLNEDLHSFVLSIERGEICMFLVVEWIQENIKNYLTKDVSAEDNTAIKDMRVDTVFTRVWIYSHHIFSKFKRRDIIEWAHELKLTGFSLPGKPGIICVEGYSCDTEEYWQRLRSLNWKRITVKEREECDIGSDDITVYRKFSNFEEKTFEARGGKGREYHMDLGKLYEFLEKHGCGQIFSVYFGVEGKIADGQISG</sequence>
<dbReference type="Gene3D" id="3.10.110.10">
    <property type="entry name" value="Ubiquitin Conjugating Enzyme"/>
    <property type="match status" value="1"/>
</dbReference>
<dbReference type="PROSITE" id="PS50908">
    <property type="entry name" value="RWD"/>
    <property type="match status" value="1"/>
</dbReference>
<dbReference type="Pfam" id="PF06544">
    <property type="entry name" value="Prp3_C"/>
    <property type="match status" value="1"/>
</dbReference>
<dbReference type="InterPro" id="IPR006575">
    <property type="entry name" value="RWD_dom"/>
</dbReference>
<dbReference type="InterPro" id="IPR016135">
    <property type="entry name" value="UBQ-conjugating_enzyme/RWD"/>
</dbReference>
<reference evidence="2 3" key="1">
    <citation type="submission" date="2024-11" db="EMBL/GenBank/DDBJ databases">
        <title>Chromosome-level genome assembly of the freshwater bivalve Anodonta woodiana.</title>
        <authorList>
            <person name="Chen X."/>
        </authorList>
    </citation>
    <scope>NUCLEOTIDE SEQUENCE [LARGE SCALE GENOMIC DNA]</scope>
    <source>
        <strain evidence="2">MN2024</strain>
        <tissue evidence="2">Gills</tissue>
    </source>
</reference>